<evidence type="ECO:0000313" key="4">
    <source>
        <dbReference type="EMBL" id="CAE1264207.1"/>
    </source>
</evidence>
<keyword evidence="2" id="KW-1133">Transmembrane helix</keyword>
<reference evidence="4" key="1">
    <citation type="submission" date="2021-01" db="EMBL/GenBank/DDBJ databases">
        <authorList>
            <person name="Li R."/>
            <person name="Bekaert M."/>
        </authorList>
    </citation>
    <scope>NUCLEOTIDE SEQUENCE</scope>
    <source>
        <strain evidence="4">Farmed</strain>
    </source>
</reference>
<proteinExistence type="inferred from homology"/>
<dbReference type="InterPro" id="IPR001972">
    <property type="entry name" value="Stomatin_HflK_fam"/>
</dbReference>
<dbReference type="FunFam" id="3.30.479.30:FF:000004">
    <property type="entry name" value="Putative membrane protease family, stomatin"/>
    <property type="match status" value="1"/>
</dbReference>
<dbReference type="EMBL" id="CAHIKZ030001440">
    <property type="protein sequence ID" value="CAE1264207.1"/>
    <property type="molecule type" value="Genomic_DNA"/>
</dbReference>
<dbReference type="SMART" id="SM00244">
    <property type="entry name" value="PHB"/>
    <property type="match status" value="1"/>
</dbReference>
<dbReference type="Pfam" id="PF01145">
    <property type="entry name" value="Band_7"/>
    <property type="match status" value="1"/>
</dbReference>
<sequence length="378" mass="41813">MIRSCSVINRISFVNSTKNQNFDQVSFSTRLGHWVLLAASFLIFLLTMPISIWLSLKVVPEHKRLVVFRLGWMLKTKGPGIVFVLPLVDRHHLVDIRTRAFNVPPQQLLTVDGAAIEVGADVYLRIVNVQKSVTCVQDLNHSTRLLVQMALVKQLTHRALDEIEKQKAAIVNSVQVDCNKAAAGWGVEINRCELSLVKVLMGPNSKPTLPKCLSTGEERQSSLAALPAPLKQLSLALLNRKFSKGAEMGPQERSTCKEESIQKLSKPERILDLLQSVLSEDLVKAIQAVYQINIESEANAYSSLSFVLDLKNGCGNVRQGTSAMVDASLILNIEDLFRMIDGQLKPLAAYMNGQLKVFGNVKAALKLDPLLVKLRTAL</sequence>
<dbReference type="OrthoDB" id="3592703at2759"/>
<dbReference type="Gene3D" id="3.30.479.30">
    <property type="entry name" value="Band 7 domain"/>
    <property type="match status" value="1"/>
</dbReference>
<dbReference type="Proteomes" id="UP000597762">
    <property type="component" value="Unassembled WGS sequence"/>
</dbReference>
<dbReference type="AlphaFoldDB" id="A0A812CF20"/>
<dbReference type="PANTHER" id="PTHR10264:SF130">
    <property type="entry name" value="STOMATIN-LIKE PROTEIN 1"/>
    <property type="match status" value="1"/>
</dbReference>
<dbReference type="InterPro" id="IPR036527">
    <property type="entry name" value="SCP2_sterol-bd_dom_sf"/>
</dbReference>
<dbReference type="PRINTS" id="PR00721">
    <property type="entry name" value="STOMATIN"/>
</dbReference>
<dbReference type="Gene3D" id="3.30.1050.10">
    <property type="entry name" value="SCP2 sterol-binding domain"/>
    <property type="match status" value="1"/>
</dbReference>
<dbReference type="InterPro" id="IPR003033">
    <property type="entry name" value="SCP2_sterol-bd_dom"/>
</dbReference>
<evidence type="ECO:0000256" key="1">
    <source>
        <dbReference type="ARBA" id="ARBA00008164"/>
    </source>
</evidence>
<keyword evidence="5" id="KW-1185">Reference proteome</keyword>
<dbReference type="PANTHER" id="PTHR10264">
    <property type="entry name" value="BAND 7 PROTEIN-RELATED"/>
    <property type="match status" value="1"/>
</dbReference>
<dbReference type="Pfam" id="PF02036">
    <property type="entry name" value="SCP2"/>
    <property type="match status" value="1"/>
</dbReference>
<keyword evidence="2" id="KW-0812">Transmembrane</keyword>
<dbReference type="InterPro" id="IPR036013">
    <property type="entry name" value="Band_7/SPFH_dom_sf"/>
</dbReference>
<dbReference type="SUPFAM" id="SSF55718">
    <property type="entry name" value="SCP-like"/>
    <property type="match status" value="1"/>
</dbReference>
<feature type="transmembrane region" description="Helical" evidence="2">
    <location>
        <begin position="31"/>
        <end position="54"/>
    </location>
</feature>
<dbReference type="SUPFAM" id="SSF117892">
    <property type="entry name" value="Band 7/SPFH domain"/>
    <property type="match status" value="1"/>
</dbReference>
<keyword evidence="2" id="KW-0472">Membrane</keyword>
<comment type="caution">
    <text evidence="4">The sequence shown here is derived from an EMBL/GenBank/DDBJ whole genome shotgun (WGS) entry which is preliminary data.</text>
</comment>
<evidence type="ECO:0000313" key="5">
    <source>
        <dbReference type="Proteomes" id="UP000597762"/>
    </source>
</evidence>
<dbReference type="InterPro" id="IPR043202">
    <property type="entry name" value="Band-7_stomatin-like"/>
</dbReference>
<name>A0A812CF20_ACAPH</name>
<accession>A0A812CF20</accession>
<dbReference type="GO" id="GO:0009898">
    <property type="term" value="C:cytoplasmic side of plasma membrane"/>
    <property type="evidence" value="ECO:0007669"/>
    <property type="project" value="UniProtKB-ARBA"/>
</dbReference>
<comment type="similarity">
    <text evidence="1">Belongs to the band 7/mec-2 family.</text>
</comment>
<feature type="domain" description="Band 7" evidence="3">
    <location>
        <begin position="54"/>
        <end position="221"/>
    </location>
</feature>
<gene>
    <name evidence="4" type="ORF">SPHA_34085</name>
</gene>
<organism evidence="4 5">
    <name type="scientific">Acanthosepion pharaonis</name>
    <name type="common">Pharaoh cuttlefish</name>
    <name type="synonym">Sepia pharaonis</name>
    <dbReference type="NCBI Taxonomy" id="158019"/>
    <lineage>
        <taxon>Eukaryota</taxon>
        <taxon>Metazoa</taxon>
        <taxon>Spiralia</taxon>
        <taxon>Lophotrochozoa</taxon>
        <taxon>Mollusca</taxon>
        <taxon>Cephalopoda</taxon>
        <taxon>Coleoidea</taxon>
        <taxon>Decapodiformes</taxon>
        <taxon>Sepiida</taxon>
        <taxon>Sepiina</taxon>
        <taxon>Sepiidae</taxon>
        <taxon>Acanthosepion</taxon>
    </lineage>
</organism>
<protein>
    <submittedName>
        <fullName evidence="4">Band 7 protein AAEL010189,Band 7 protein AGAP004871,Stomatin-2</fullName>
    </submittedName>
</protein>
<evidence type="ECO:0000256" key="2">
    <source>
        <dbReference type="SAM" id="Phobius"/>
    </source>
</evidence>
<evidence type="ECO:0000259" key="3">
    <source>
        <dbReference type="SMART" id="SM00244"/>
    </source>
</evidence>
<dbReference type="InterPro" id="IPR001107">
    <property type="entry name" value="Band_7"/>
</dbReference>